<feature type="binding site" description="in other chain" evidence="9">
    <location>
        <begin position="197"/>
        <end position="199"/>
    </location>
    <ligand>
        <name>substrate</name>
        <note>ligand shared between dimeric partners</note>
    </ligand>
</feature>
<dbReference type="GO" id="GO:0005524">
    <property type="term" value="F:ATP binding"/>
    <property type="evidence" value="ECO:0007669"/>
    <property type="project" value="UniProtKB-KW"/>
</dbReference>
<evidence type="ECO:0000313" key="13">
    <source>
        <dbReference type="Proteomes" id="UP000070134"/>
    </source>
</evidence>
<dbReference type="NCBIfam" id="NF002872">
    <property type="entry name" value="PRK03202.1"/>
    <property type="match status" value="1"/>
</dbReference>
<dbReference type="GO" id="GO:0048029">
    <property type="term" value="F:monosaccharide binding"/>
    <property type="evidence" value="ECO:0007669"/>
    <property type="project" value="TreeGrafter"/>
</dbReference>
<keyword evidence="3 9" id="KW-0963">Cytoplasm</keyword>
<dbReference type="InterPro" id="IPR012003">
    <property type="entry name" value="ATP_PFK_prok-type"/>
</dbReference>
<keyword evidence="6 9" id="KW-0418">Kinase</keyword>
<feature type="binding site" description="in other chain" evidence="9">
    <location>
        <position position="249"/>
    </location>
    <ligand>
        <name>substrate</name>
        <note>ligand shared between dimeric partners</note>
    </ligand>
</feature>
<dbReference type="GO" id="GO:0016208">
    <property type="term" value="F:AMP binding"/>
    <property type="evidence" value="ECO:0007669"/>
    <property type="project" value="TreeGrafter"/>
</dbReference>
<proteinExistence type="inferred from homology"/>
<comment type="subcellular location">
    <subcellularLocation>
        <location evidence="9">Cytoplasm</location>
    </subcellularLocation>
</comment>
<evidence type="ECO:0000259" key="11">
    <source>
        <dbReference type="Pfam" id="PF00365"/>
    </source>
</evidence>
<feature type="domain" description="Phosphofructokinase" evidence="11">
    <location>
        <begin position="30"/>
        <end position="324"/>
    </location>
</feature>
<dbReference type="InterPro" id="IPR000023">
    <property type="entry name" value="Phosphofructokinase_dom"/>
</dbReference>
<evidence type="ECO:0000256" key="6">
    <source>
        <dbReference type="ARBA" id="ARBA00022777"/>
    </source>
</evidence>
<feature type="binding site" description="in other chain" evidence="9">
    <location>
        <begin position="153"/>
        <end position="155"/>
    </location>
    <ligand>
        <name>substrate</name>
        <note>ligand shared between dimeric partners</note>
    </ligand>
</feature>
<keyword evidence="5 9" id="KW-0479">Metal-binding</keyword>
<dbReference type="KEGG" id="satk:SA2016_3056"/>
<dbReference type="GO" id="GO:0003872">
    <property type="term" value="F:6-phosphofructokinase activity"/>
    <property type="evidence" value="ECO:0007669"/>
    <property type="project" value="UniProtKB-UniRule"/>
</dbReference>
<dbReference type="GO" id="GO:0046872">
    <property type="term" value="F:metal ion binding"/>
    <property type="evidence" value="ECO:0007669"/>
    <property type="project" value="UniProtKB-KW"/>
</dbReference>
<dbReference type="HAMAP" id="MF_01976">
    <property type="entry name" value="Phosphofructokinase_III"/>
    <property type="match status" value="1"/>
</dbReference>
<feature type="active site" description="Proton acceptor" evidence="9">
    <location>
        <position position="155"/>
    </location>
</feature>
<comment type="similarity">
    <text evidence="9">Belongs to the phosphofructokinase type A (PFKA) family. Mixed-substrate PFK group III subfamily.</text>
</comment>
<dbReference type="GO" id="GO:0030388">
    <property type="term" value="P:fructose 1,6-bisphosphate metabolic process"/>
    <property type="evidence" value="ECO:0007669"/>
    <property type="project" value="TreeGrafter"/>
</dbReference>
<evidence type="ECO:0000256" key="5">
    <source>
        <dbReference type="ARBA" id="ARBA00022723"/>
    </source>
</evidence>
<feature type="binding site" evidence="9">
    <location>
        <position position="38"/>
    </location>
    <ligand>
        <name>ATP</name>
        <dbReference type="ChEBI" id="CHEBI:30616"/>
    </ligand>
</feature>
<dbReference type="Proteomes" id="UP000070134">
    <property type="component" value="Chromosome"/>
</dbReference>
<feature type="region of interest" description="Disordered" evidence="10">
    <location>
        <begin position="1"/>
        <end position="21"/>
    </location>
</feature>
<dbReference type="InterPro" id="IPR022953">
    <property type="entry name" value="ATP_PFK"/>
</dbReference>
<comment type="cofactor">
    <cofactor evidence="1 9">
        <name>Mg(2+)</name>
        <dbReference type="ChEBI" id="CHEBI:18420"/>
    </cofactor>
</comment>
<dbReference type="PATRIC" id="fig|37927.3.peg.3137"/>
<dbReference type="PANTHER" id="PTHR13697:SF52">
    <property type="entry name" value="ATP-DEPENDENT 6-PHOSPHOFRUCTOKINASE 3"/>
    <property type="match status" value="1"/>
</dbReference>
<evidence type="ECO:0000256" key="2">
    <source>
        <dbReference type="ARBA" id="ARBA00004679"/>
    </source>
</evidence>
<keyword evidence="4 9" id="KW-0808">Transferase</keyword>
<reference evidence="12 13" key="1">
    <citation type="submission" date="2016-02" db="EMBL/GenBank/DDBJ databases">
        <title>Complete genome of Sinomonas atrocyanea KCTC 3377.</title>
        <authorList>
            <person name="Kim K.M."/>
        </authorList>
    </citation>
    <scope>NUCLEOTIDE SEQUENCE [LARGE SCALE GENOMIC DNA]</scope>
    <source>
        <strain evidence="12 13">KCTC 3377</strain>
    </source>
</reference>
<comment type="subunit">
    <text evidence="9">Homodimer or homotetramer.</text>
</comment>
<dbReference type="GO" id="GO:0042802">
    <property type="term" value="F:identical protein binding"/>
    <property type="evidence" value="ECO:0007669"/>
    <property type="project" value="TreeGrafter"/>
</dbReference>
<dbReference type="Pfam" id="PF00365">
    <property type="entry name" value="PFK"/>
    <property type="match status" value="1"/>
</dbReference>
<keyword evidence="9" id="KW-0547">Nucleotide-binding</keyword>
<dbReference type="NCBIfam" id="TIGR02483">
    <property type="entry name" value="PFK_mixed"/>
    <property type="match status" value="1"/>
</dbReference>
<comment type="caution">
    <text evidence="9">Lacks conserved residue(s) required for the propagation of feature annotation.</text>
</comment>
<dbReference type="UniPathway" id="UPA00109">
    <property type="reaction ID" value="UER00182"/>
</dbReference>
<organism evidence="12 13">
    <name type="scientific">Sinomonas atrocyanea</name>
    <dbReference type="NCBI Taxonomy" id="37927"/>
    <lineage>
        <taxon>Bacteria</taxon>
        <taxon>Bacillati</taxon>
        <taxon>Actinomycetota</taxon>
        <taxon>Actinomycetes</taxon>
        <taxon>Micrococcales</taxon>
        <taxon>Micrococcaceae</taxon>
        <taxon>Sinomonas</taxon>
    </lineage>
</organism>
<dbReference type="GO" id="GO:0070095">
    <property type="term" value="F:fructose-6-phosphate binding"/>
    <property type="evidence" value="ECO:0007669"/>
    <property type="project" value="TreeGrafter"/>
</dbReference>
<dbReference type="GO" id="GO:0061621">
    <property type="term" value="P:canonical glycolysis"/>
    <property type="evidence" value="ECO:0007669"/>
    <property type="project" value="TreeGrafter"/>
</dbReference>
<feature type="site" description="Important for substrate specificity; cannot use PPi as phosphoryl donor" evidence="9">
    <location>
        <position position="132"/>
    </location>
</feature>
<evidence type="ECO:0000256" key="8">
    <source>
        <dbReference type="ARBA" id="ARBA00023152"/>
    </source>
</evidence>
<gene>
    <name evidence="9" type="primary">pfkA</name>
    <name evidence="12" type="ORF">SA2016_3056</name>
</gene>
<dbReference type="GO" id="GO:0005945">
    <property type="term" value="C:6-phosphofructokinase complex"/>
    <property type="evidence" value="ECO:0007669"/>
    <property type="project" value="TreeGrafter"/>
</dbReference>
<dbReference type="InterPro" id="IPR012829">
    <property type="entry name" value="Phosphofructokinase_III"/>
</dbReference>
<dbReference type="PRINTS" id="PR00476">
    <property type="entry name" value="PHFRCTKINASE"/>
</dbReference>
<dbReference type="InterPro" id="IPR015912">
    <property type="entry name" value="Phosphofructokinase_CS"/>
</dbReference>
<evidence type="ECO:0000313" key="12">
    <source>
        <dbReference type="EMBL" id="AMM33721.1"/>
    </source>
</evidence>
<dbReference type="EMBL" id="CP014518">
    <property type="protein sequence ID" value="AMM33721.1"/>
    <property type="molecule type" value="Genomic_DNA"/>
</dbReference>
<dbReference type="Gene3D" id="3.40.50.460">
    <property type="entry name" value="Phosphofructokinase domain"/>
    <property type="match status" value="1"/>
</dbReference>
<feature type="binding site" evidence="9">
    <location>
        <position position="293"/>
    </location>
    <ligand>
        <name>substrate</name>
        <note>ligand shared between dimeric partners</note>
    </ligand>
</feature>
<dbReference type="PANTHER" id="PTHR13697">
    <property type="entry name" value="PHOSPHOFRUCTOKINASE"/>
    <property type="match status" value="1"/>
</dbReference>
<evidence type="ECO:0000256" key="10">
    <source>
        <dbReference type="SAM" id="MobiDB-lite"/>
    </source>
</evidence>
<protein>
    <recommendedName>
        <fullName evidence="9">ATP-dependent 6-phosphofructokinase</fullName>
        <shortName evidence="9">ATP-PFK</shortName>
        <shortName evidence="9">Phosphofructokinase</shortName>
        <ecNumber evidence="9">2.7.1.11</ecNumber>
    </recommendedName>
    <alternativeName>
        <fullName evidence="9">Phosphohexokinase</fullName>
    </alternativeName>
</protein>
<evidence type="ECO:0000256" key="4">
    <source>
        <dbReference type="ARBA" id="ARBA00022679"/>
    </source>
</evidence>
<keyword evidence="8 9" id="KW-0324">Glycolysis</keyword>
<dbReference type="STRING" id="37927.SA2016_3056"/>
<feature type="binding site" description="in other chain" evidence="9">
    <location>
        <begin position="299"/>
        <end position="302"/>
    </location>
    <ligand>
        <name>substrate</name>
        <note>ligand shared between dimeric partners</note>
    </ligand>
</feature>
<evidence type="ECO:0000256" key="3">
    <source>
        <dbReference type="ARBA" id="ARBA00022490"/>
    </source>
</evidence>
<keyword evidence="13" id="KW-1185">Reference proteome</keyword>
<feature type="binding site" evidence="9">
    <location>
        <begin position="130"/>
        <end position="133"/>
    </location>
    <ligand>
        <name>ATP</name>
        <dbReference type="ChEBI" id="CHEBI:30616"/>
    </ligand>
</feature>
<dbReference type="GO" id="GO:0006002">
    <property type="term" value="P:fructose 6-phosphate metabolic process"/>
    <property type="evidence" value="ECO:0007669"/>
    <property type="project" value="InterPro"/>
</dbReference>
<keyword evidence="9" id="KW-0067">ATP-binding</keyword>
<feature type="binding site" evidence="9">
    <location>
        <position position="190"/>
    </location>
    <ligand>
        <name>substrate</name>
        <note>ligand shared between dimeric partners</note>
    </ligand>
</feature>
<comment type="catalytic activity">
    <reaction evidence="9">
        <text>beta-D-fructose 6-phosphate + ATP = beta-D-fructose 1,6-bisphosphate + ADP + H(+)</text>
        <dbReference type="Rhea" id="RHEA:16109"/>
        <dbReference type="ChEBI" id="CHEBI:15378"/>
        <dbReference type="ChEBI" id="CHEBI:30616"/>
        <dbReference type="ChEBI" id="CHEBI:32966"/>
        <dbReference type="ChEBI" id="CHEBI:57634"/>
        <dbReference type="ChEBI" id="CHEBI:456216"/>
        <dbReference type="EC" id="2.7.1.11"/>
    </reaction>
</comment>
<sequence>MGSTGRLKHTTDGPPPHGPAAPYGKAPCMKIGILTSGGDCPGLNAVIRGAVLKGIAVHGQEFVGYRDGWRGVVEGDVIELPRTSVRGIAKQGGTILGTSRTNPFENNGGPEVIKAHMERLGIDAIIAIGGEGTLAAARRLTDAGLKIVGVPKTVDNDLDATDYTFGFDTAVEIATEAIDRLRTTGESHHRCMIAEVMGRHVGWIALHSGMASGAHAILIPEHKVTMDQIATWVKLARDRGRAPLVVVAEGFVLEGMDAPHSERGLDTFGRPRLGGIAEQLAPEIEARTGIETRATILGHIQRGGVPTAFDRVLATRLGMAAIDSVVEGRWGTMVSLHGTEIAHVGFEEALGRLKVVPQHRYDEAAVLFG</sequence>
<dbReference type="AlphaFoldDB" id="A0A127A494"/>
<dbReference type="Gene3D" id="3.40.50.450">
    <property type="match status" value="1"/>
</dbReference>
<evidence type="ECO:0000256" key="7">
    <source>
        <dbReference type="ARBA" id="ARBA00022842"/>
    </source>
</evidence>
<keyword evidence="7 9" id="KW-0460">Magnesium</keyword>
<dbReference type="PIRSF" id="PIRSF000532">
    <property type="entry name" value="ATP_PFK_prok"/>
    <property type="match status" value="1"/>
</dbReference>
<evidence type="ECO:0000256" key="9">
    <source>
        <dbReference type="HAMAP-Rule" id="MF_01976"/>
    </source>
</evidence>
<evidence type="ECO:0000256" key="1">
    <source>
        <dbReference type="ARBA" id="ARBA00001946"/>
    </source>
</evidence>
<dbReference type="SUPFAM" id="SSF53784">
    <property type="entry name" value="Phosphofructokinase"/>
    <property type="match status" value="1"/>
</dbReference>
<accession>A0A127A494</accession>
<dbReference type="PROSITE" id="PS00433">
    <property type="entry name" value="PHOSPHOFRUCTOKINASE"/>
    <property type="match status" value="1"/>
</dbReference>
<name>A0A127A494_9MICC</name>
<feature type="binding site" evidence="9">
    <location>
        <position position="131"/>
    </location>
    <ligand>
        <name>Mg(2+)</name>
        <dbReference type="ChEBI" id="CHEBI:18420"/>
        <note>catalytic</note>
    </ligand>
</feature>
<feature type="binding site" evidence="9">
    <location>
        <begin position="100"/>
        <end position="101"/>
    </location>
    <ligand>
        <name>ATP</name>
        <dbReference type="ChEBI" id="CHEBI:30616"/>
    </ligand>
</feature>
<dbReference type="InterPro" id="IPR035966">
    <property type="entry name" value="PKF_sf"/>
</dbReference>
<dbReference type="EC" id="2.7.1.11" evidence="9"/>
<dbReference type="GO" id="GO:0047334">
    <property type="term" value="F:diphosphate-fructose-6-phosphate 1-phosphotransferase activity"/>
    <property type="evidence" value="ECO:0007669"/>
    <property type="project" value="InterPro"/>
</dbReference>
<comment type="pathway">
    <text evidence="2 9">Carbohydrate degradation; glycolysis; D-glyceraldehyde 3-phosphate and glycerone phosphate from D-glucose: step 3/4.</text>
</comment>
<comment type="function">
    <text evidence="9">Catalyzes the phosphorylation of D-fructose 6-phosphate to fructose 1,6-bisphosphate by ATP, the first committing step of glycolysis.</text>
</comment>